<evidence type="ECO:0000313" key="2">
    <source>
        <dbReference type="Proteomes" id="UP001364695"/>
    </source>
</evidence>
<comment type="caution">
    <text evidence="1">The sequence shown here is derived from an EMBL/GenBank/DDBJ whole genome shotgun (WGS) entry which is preliminary data.</text>
</comment>
<keyword evidence="2" id="KW-1185">Reference proteome</keyword>
<organism evidence="1 2">
    <name type="scientific">Amphibiibacter pelophylacis</name>
    <dbReference type="NCBI Taxonomy" id="1799477"/>
    <lineage>
        <taxon>Bacteria</taxon>
        <taxon>Pseudomonadati</taxon>
        <taxon>Pseudomonadota</taxon>
        <taxon>Betaproteobacteria</taxon>
        <taxon>Burkholderiales</taxon>
        <taxon>Sphaerotilaceae</taxon>
        <taxon>Amphibiibacter</taxon>
    </lineage>
</organism>
<reference evidence="1" key="1">
    <citation type="submission" date="2023-10" db="EMBL/GenBank/DDBJ databases">
        <title>Amphibacter perezi, gen. nov., sp. nov. a novel taxa of the family Comamonadaceae, class Betaproteobacteria isolated from the skin microbiota of Pelophylax perezi from different populations.</title>
        <authorList>
            <person name="Costa S."/>
            <person name="Proenca D.N."/>
            <person name="Lopes I."/>
            <person name="Morais P.V."/>
        </authorList>
    </citation>
    <scope>NUCLEOTIDE SEQUENCE</scope>
    <source>
        <strain evidence="1">SL12-8</strain>
    </source>
</reference>
<name>A0ACC6P545_9BURK</name>
<evidence type="ECO:0000313" key="1">
    <source>
        <dbReference type="EMBL" id="MEJ7139314.1"/>
    </source>
</evidence>
<dbReference type="Proteomes" id="UP001364695">
    <property type="component" value="Unassembled WGS sequence"/>
</dbReference>
<proteinExistence type="predicted"/>
<accession>A0ACC6P545</accession>
<dbReference type="EMBL" id="JAWDIE010000023">
    <property type="protein sequence ID" value="MEJ7139314.1"/>
    <property type="molecule type" value="Genomic_DNA"/>
</dbReference>
<sequence>MILASINLGQAQPLPGHKSPSGIAKKPVAGPVLLDAQGLMGDAVCNRSVHGGPDQAVYVYGEPDYAAWSELLGRTLPPGTLGENLTVSGLDSRDLAVGDRLQIQEVLLEVTAPRFPCATLAQHMDDPGFVKRFRDVGRPGVYCRVLEGGFLTPGDAVQMTPFAGDRIGMTDLFSDHFHASRDPALLRRWLAAPLAQRLRQELGERLEKLLTA</sequence>
<gene>
    <name evidence="1" type="ORF">RV045_12885</name>
</gene>
<protein>
    <submittedName>
        <fullName evidence="1">MOSC domain-containing protein</fullName>
    </submittedName>
</protein>